<dbReference type="PANTHER" id="PTHR42923:SF17">
    <property type="entry name" value="AMINE OXIDASE DOMAIN-CONTAINING PROTEIN"/>
    <property type="match status" value="1"/>
</dbReference>
<sequence>MARRLSTEPIMSLSSETVRIAIVGGGVAGLSTAYYLQKHCPGPLSIDIFEKKAALGGNAETVLVDLGDRVDADGPNRAYLRWADLGVNDVNLATYHLLKQVMDDIGYLQNMKPLQDTTSYFSGDGSLALTDDSALTTGVTDPRFSVAGADDGLLGLLIAVVHRAAIDLLPDITPDYTVGEFFQRCIETPQQMLAAAALQLKVHVDWSDPALPPCLQRVRDDIYYPRISAMYFADERGPQVMPLLAPFEYYQLQEGGVAPDRRYFDMGAQTWLEALASWLTAGHRRDAAVRLHTDAAVHVTVNPGQVTLAREGLPDATFDLCVMATHADDAARIVAFGDGVAAAGAQLRQVLESIDYTFGYAVCHTYDGVMPPSRNIWRTYNVLKRSRADSVFPYRMSYVCPLHQNDPVNPPYNQAGLPQFFVSLVDDLNRIPVDTMLDRVQGTGRVHPRLFAALPRATQRSLQHEAVRGGYHPAEYGRAHPMGSRLAGKAWTMFKHNVLDAACYRAQHAIAAYNQATAVAFSSAGKVQCPLLFAGGWTNGAGLQEQCLQQSRQLVMWLGMASEATEPAADTGSAVA</sequence>
<gene>
    <name evidence="1" type="ORF">EYF70_11200</name>
</gene>
<dbReference type="Gene3D" id="3.50.50.60">
    <property type="entry name" value="FAD/NAD(P)-binding domain"/>
    <property type="match status" value="1"/>
</dbReference>
<dbReference type="InterPro" id="IPR036188">
    <property type="entry name" value="FAD/NAD-bd_sf"/>
</dbReference>
<keyword evidence="2" id="KW-1185">Reference proteome</keyword>
<dbReference type="Pfam" id="PF13450">
    <property type="entry name" value="NAD_binding_8"/>
    <property type="match status" value="1"/>
</dbReference>
<dbReference type="PRINTS" id="PR00419">
    <property type="entry name" value="ADXRDTASE"/>
</dbReference>
<reference evidence="1 2" key="1">
    <citation type="submission" date="2019-02" db="EMBL/GenBank/DDBJ databases">
        <title>Draft Genome Sequences of Six Type Strains of the Genus Massilia.</title>
        <authorList>
            <person name="Miess H."/>
            <person name="Frediansyhah A."/>
            <person name="Gross H."/>
        </authorList>
    </citation>
    <scope>NUCLEOTIDE SEQUENCE [LARGE SCALE GENOMIC DNA]</scope>
    <source>
        <strain evidence="1 2">DSM 17472</strain>
    </source>
</reference>
<accession>A0ABX5RRU2</accession>
<evidence type="ECO:0000313" key="1">
    <source>
        <dbReference type="EMBL" id="QBI01350.1"/>
    </source>
</evidence>
<proteinExistence type="predicted"/>
<organism evidence="1 2">
    <name type="scientific">Pseudoduganella albidiflava</name>
    <dbReference type="NCBI Taxonomy" id="321983"/>
    <lineage>
        <taxon>Bacteria</taxon>
        <taxon>Pseudomonadati</taxon>
        <taxon>Pseudomonadota</taxon>
        <taxon>Betaproteobacteria</taxon>
        <taxon>Burkholderiales</taxon>
        <taxon>Oxalobacteraceae</taxon>
        <taxon>Telluria group</taxon>
        <taxon>Pseudoduganella</taxon>
    </lineage>
</organism>
<protein>
    <submittedName>
        <fullName evidence="1">FAD-dependent oxidoreductase</fullName>
    </submittedName>
</protein>
<name>A0ABX5RRU2_9BURK</name>
<dbReference type="EMBL" id="CP036401">
    <property type="protein sequence ID" value="QBI01350.1"/>
    <property type="molecule type" value="Genomic_DNA"/>
</dbReference>
<evidence type="ECO:0000313" key="2">
    <source>
        <dbReference type="Proteomes" id="UP000292307"/>
    </source>
</evidence>
<dbReference type="InterPro" id="IPR050464">
    <property type="entry name" value="Zeta_carotene_desat/Oxidored"/>
</dbReference>
<dbReference type="Proteomes" id="UP000292307">
    <property type="component" value="Chromosome"/>
</dbReference>
<dbReference type="PANTHER" id="PTHR42923">
    <property type="entry name" value="PROTOPORPHYRINOGEN OXIDASE"/>
    <property type="match status" value="1"/>
</dbReference>
<dbReference type="SUPFAM" id="SSF51905">
    <property type="entry name" value="FAD/NAD(P)-binding domain"/>
    <property type="match status" value="1"/>
</dbReference>